<proteinExistence type="predicted"/>
<accession>A0A7X5QYS3</accession>
<dbReference type="InterPro" id="IPR011048">
    <property type="entry name" value="Haem_d1_sf"/>
</dbReference>
<gene>
    <name evidence="1" type="ORF">FHX76_000324</name>
</gene>
<organism evidence="1 2">
    <name type="scientific">Lysinibacter cavernae</name>
    <dbReference type="NCBI Taxonomy" id="1640652"/>
    <lineage>
        <taxon>Bacteria</taxon>
        <taxon>Bacillati</taxon>
        <taxon>Actinomycetota</taxon>
        <taxon>Actinomycetes</taxon>
        <taxon>Micrococcales</taxon>
        <taxon>Microbacteriaceae</taxon>
        <taxon>Lysinibacter</taxon>
    </lineage>
</organism>
<comment type="caution">
    <text evidence="1">The sequence shown here is derived from an EMBL/GenBank/DDBJ whole genome shotgun (WGS) entry which is preliminary data.</text>
</comment>
<dbReference type="AlphaFoldDB" id="A0A7X5QYS3"/>
<dbReference type="InterPro" id="IPR051200">
    <property type="entry name" value="Host-pathogen_enzymatic-act"/>
</dbReference>
<dbReference type="InterPro" id="IPR015943">
    <property type="entry name" value="WD40/YVTN_repeat-like_dom_sf"/>
</dbReference>
<sequence length="364" mass="38726">MAHAPSSNSRQQKLCPERAGRRRIKRWMLGTALMSVFASLLLAPVASTTTAAYTAQSNTVATKFYLNIPKYSFREIPLPTKGFRIAVNTRTNQVYASDYGYNLHIIDGATARVTQTVTVPGNTSYSVTVDEANGQIFMASTRGRNFYRFPVSNPADFAASPATYGFARGIIINPNTRKVWIHSDAILARVNGATMVEEARVSVPGAIQSSIALDSSNSTLYIANNDVANTVSVYNGLTLAITKTIPVGVNPVGLEFNPTTKQLYVANSGANSVSVVNTTTGAVIKTIPVGISPSNVAINPKTNKIFVTHASASGVYIIDGATQTVEDVLATPNNAHSSAAAVNTVTGSVYVVASERVYEVTPRP</sequence>
<dbReference type="Proteomes" id="UP000541033">
    <property type="component" value="Unassembled WGS sequence"/>
</dbReference>
<keyword evidence="2" id="KW-1185">Reference proteome</keyword>
<name>A0A7X5QYS3_9MICO</name>
<dbReference type="InterPro" id="IPR011964">
    <property type="entry name" value="YVTN_b-propeller_repeat"/>
</dbReference>
<dbReference type="EMBL" id="JAAMOX010000001">
    <property type="protein sequence ID" value="NIH52456.1"/>
    <property type="molecule type" value="Genomic_DNA"/>
</dbReference>
<evidence type="ECO:0000313" key="1">
    <source>
        <dbReference type="EMBL" id="NIH52456.1"/>
    </source>
</evidence>
<reference evidence="1 2" key="1">
    <citation type="submission" date="2020-02" db="EMBL/GenBank/DDBJ databases">
        <title>Sequencing the genomes of 1000 actinobacteria strains.</title>
        <authorList>
            <person name="Klenk H.-P."/>
        </authorList>
    </citation>
    <scope>NUCLEOTIDE SEQUENCE [LARGE SCALE GENOMIC DNA]</scope>
    <source>
        <strain evidence="1 2">DSM 27960</strain>
    </source>
</reference>
<dbReference type="RefSeq" id="WP_167147029.1">
    <property type="nucleotide sequence ID" value="NZ_JAAMOX010000001.1"/>
</dbReference>
<dbReference type="PANTHER" id="PTHR47197:SF3">
    <property type="entry name" value="DIHYDRO-HEME D1 DEHYDROGENASE"/>
    <property type="match status" value="1"/>
</dbReference>
<evidence type="ECO:0000313" key="2">
    <source>
        <dbReference type="Proteomes" id="UP000541033"/>
    </source>
</evidence>
<dbReference type="SUPFAM" id="SSF51004">
    <property type="entry name" value="C-terminal (heme d1) domain of cytochrome cd1-nitrite reductase"/>
    <property type="match status" value="1"/>
</dbReference>
<protein>
    <submittedName>
        <fullName evidence="1">YVTN family beta-propeller protein</fullName>
    </submittedName>
</protein>
<dbReference type="PANTHER" id="PTHR47197">
    <property type="entry name" value="PROTEIN NIRF"/>
    <property type="match status" value="1"/>
</dbReference>
<dbReference type="Gene3D" id="2.130.10.10">
    <property type="entry name" value="YVTN repeat-like/Quinoprotein amine dehydrogenase"/>
    <property type="match status" value="2"/>
</dbReference>
<dbReference type="NCBIfam" id="TIGR02276">
    <property type="entry name" value="beta_rpt_yvtn"/>
    <property type="match status" value="1"/>
</dbReference>